<organism evidence="1 2">
    <name type="scientific">Cylindrotheca closterium</name>
    <dbReference type="NCBI Taxonomy" id="2856"/>
    <lineage>
        <taxon>Eukaryota</taxon>
        <taxon>Sar</taxon>
        <taxon>Stramenopiles</taxon>
        <taxon>Ochrophyta</taxon>
        <taxon>Bacillariophyta</taxon>
        <taxon>Bacillariophyceae</taxon>
        <taxon>Bacillariophycidae</taxon>
        <taxon>Bacillariales</taxon>
        <taxon>Bacillariaceae</taxon>
        <taxon>Cylindrotheca</taxon>
    </lineage>
</organism>
<sequence length="43" mass="4884">TSNSLCQIQSSLFKRNELQLSCSSFANFFHNLFAKSQSIEQLS</sequence>
<name>A0AAD2GBF6_9STRA</name>
<reference evidence="1" key="1">
    <citation type="submission" date="2023-08" db="EMBL/GenBank/DDBJ databases">
        <authorList>
            <person name="Audoor S."/>
            <person name="Bilcke G."/>
        </authorList>
    </citation>
    <scope>NUCLEOTIDE SEQUENCE</scope>
</reference>
<evidence type="ECO:0000313" key="2">
    <source>
        <dbReference type="Proteomes" id="UP001295423"/>
    </source>
</evidence>
<protein>
    <submittedName>
        <fullName evidence="1">Uncharacterized protein</fullName>
    </submittedName>
</protein>
<dbReference type="Proteomes" id="UP001295423">
    <property type="component" value="Unassembled WGS sequence"/>
</dbReference>
<gene>
    <name evidence="1" type="ORF">CYCCA115_LOCUS23410</name>
</gene>
<dbReference type="EMBL" id="CAKOGP040002407">
    <property type="protein sequence ID" value="CAJ1968806.1"/>
    <property type="molecule type" value="Genomic_DNA"/>
</dbReference>
<accession>A0AAD2GBF6</accession>
<proteinExistence type="predicted"/>
<dbReference type="AlphaFoldDB" id="A0AAD2GBF6"/>
<comment type="caution">
    <text evidence="1">The sequence shown here is derived from an EMBL/GenBank/DDBJ whole genome shotgun (WGS) entry which is preliminary data.</text>
</comment>
<feature type="non-terminal residue" evidence="1">
    <location>
        <position position="1"/>
    </location>
</feature>
<evidence type="ECO:0000313" key="1">
    <source>
        <dbReference type="EMBL" id="CAJ1968806.1"/>
    </source>
</evidence>
<keyword evidence="2" id="KW-1185">Reference proteome</keyword>